<reference evidence="4 5" key="1">
    <citation type="journal article" date="2012" name="PLoS Pathog.">
        <title>Diverse lifestyles and strategies of plant pathogenesis encoded in the genomes of eighteen Dothideomycetes fungi.</title>
        <authorList>
            <person name="Ohm R.A."/>
            <person name="Feau N."/>
            <person name="Henrissat B."/>
            <person name="Schoch C.L."/>
            <person name="Horwitz B.A."/>
            <person name="Barry K.W."/>
            <person name="Condon B.J."/>
            <person name="Copeland A.C."/>
            <person name="Dhillon B."/>
            <person name="Glaser F."/>
            <person name="Hesse C.N."/>
            <person name="Kosti I."/>
            <person name="LaButti K."/>
            <person name="Lindquist E.A."/>
            <person name="Lucas S."/>
            <person name="Salamov A.A."/>
            <person name="Bradshaw R.E."/>
            <person name="Ciuffetti L."/>
            <person name="Hamelin R.C."/>
            <person name="Kema G.H.J."/>
            <person name="Lawrence C."/>
            <person name="Scott J.A."/>
            <person name="Spatafora J.W."/>
            <person name="Turgeon B.G."/>
            <person name="de Wit P.J.G.M."/>
            <person name="Zhong S."/>
            <person name="Goodwin S.B."/>
            <person name="Grigoriev I.V."/>
        </authorList>
    </citation>
    <scope>NUCLEOTIDE SEQUENCE [LARGE SCALE GENOMIC DNA]</scope>
    <source>
        <strain evidence="4 5">SO2202</strain>
    </source>
</reference>
<feature type="compositionally biased region" description="Basic and acidic residues" evidence="1">
    <location>
        <begin position="468"/>
        <end position="486"/>
    </location>
</feature>
<feature type="region of interest" description="Disordered" evidence="1">
    <location>
        <begin position="447"/>
        <end position="564"/>
    </location>
</feature>
<dbReference type="InterPro" id="IPR008984">
    <property type="entry name" value="SMAD_FHA_dom_sf"/>
</dbReference>
<dbReference type="PROSITE" id="PS50006">
    <property type="entry name" value="FHA_DOMAIN"/>
    <property type="match status" value="1"/>
</dbReference>
<dbReference type="EMBL" id="KB456272">
    <property type="protein sequence ID" value="EMF08134.1"/>
    <property type="molecule type" value="Genomic_DNA"/>
</dbReference>
<keyword evidence="2" id="KW-0812">Transmembrane</keyword>
<dbReference type="Gene3D" id="2.60.200.20">
    <property type="match status" value="1"/>
</dbReference>
<evidence type="ECO:0000256" key="2">
    <source>
        <dbReference type="SAM" id="Phobius"/>
    </source>
</evidence>
<feature type="region of interest" description="Disordered" evidence="1">
    <location>
        <begin position="1"/>
        <end position="115"/>
    </location>
</feature>
<feature type="compositionally biased region" description="Low complexity" evidence="1">
    <location>
        <begin position="44"/>
        <end position="65"/>
    </location>
</feature>
<accession>M3ARL6</accession>
<dbReference type="STRING" id="692275.M3ARL6"/>
<proteinExistence type="predicted"/>
<dbReference type="Proteomes" id="UP000016931">
    <property type="component" value="Unassembled WGS sequence"/>
</dbReference>
<dbReference type="PANTHER" id="PTHR15715:SF46">
    <property type="entry name" value="TO VACUOLE TARGETING VPS64, PUTATIVE (AFU_ORTHOLOGUE AFUA_2G02420)-RELATED"/>
    <property type="match status" value="1"/>
</dbReference>
<feature type="region of interest" description="Disordered" evidence="1">
    <location>
        <begin position="597"/>
        <end position="659"/>
    </location>
</feature>
<dbReference type="InterPro" id="IPR051176">
    <property type="entry name" value="Cent_Immune-Sig_Mod"/>
</dbReference>
<feature type="compositionally biased region" description="Polar residues" evidence="1">
    <location>
        <begin position="539"/>
        <end position="559"/>
    </location>
</feature>
<feature type="compositionally biased region" description="Basic and acidic residues" evidence="1">
    <location>
        <begin position="494"/>
        <end position="529"/>
    </location>
</feature>
<feature type="compositionally biased region" description="Low complexity" evidence="1">
    <location>
        <begin position="458"/>
        <end position="467"/>
    </location>
</feature>
<name>M3ARL6_SPHMS</name>
<feature type="compositionally biased region" description="Basic and acidic residues" evidence="1">
    <location>
        <begin position="394"/>
        <end position="420"/>
    </location>
</feature>
<protein>
    <recommendedName>
        <fullName evidence="3">FHA domain-containing protein</fullName>
    </recommendedName>
</protein>
<dbReference type="OrthoDB" id="687730at2759"/>
<dbReference type="OMA" id="VEHAGFM"/>
<keyword evidence="2" id="KW-0472">Membrane</keyword>
<dbReference type="GO" id="GO:0005737">
    <property type="term" value="C:cytoplasm"/>
    <property type="evidence" value="ECO:0007669"/>
    <property type="project" value="TreeGrafter"/>
</dbReference>
<feature type="compositionally biased region" description="Pro residues" evidence="1">
    <location>
        <begin position="423"/>
        <end position="433"/>
    </location>
</feature>
<feature type="transmembrane region" description="Helical" evidence="2">
    <location>
        <begin position="703"/>
        <end position="727"/>
    </location>
</feature>
<dbReference type="GeneID" id="27905415"/>
<dbReference type="Pfam" id="PF00498">
    <property type="entry name" value="FHA"/>
    <property type="match status" value="1"/>
</dbReference>
<sequence>MTAVASAFQPATTKLGWTSSGNNPFSSEMFGNAGPRKNLSRQNSSSSIASTASSTSTVSATSTSANGAVQPVTSDTSNWAARKKPTRGLWPPGKAEPVAGISTARPQPVSSATSGATASSAISALHAPLLPSQQMANGNGQANGVLAREIVQQMPPAILHLSPMNGTFERKTINVPYAPDCMRIGRQTNQKTVPSPVNGFFDSKVLSRQHAEIYADRQGRIFIRDVKSSNGTFVNGIRLSPENKESEPRELREHDILELGIDIVSEDQKTVVHHKVAAKVDNVGVYPDNTGALSFGDLDPSAGQGFSQQFSRRSSQGSVNSRLAANPAVSQAALNMGLVNQPQHMRNWLNPITTEHIVRKLNYEMKLAVHQSQEIARARQALENMLGGKIEPPALEKPKTGSERSRPSPTKSKLDLKAHFSEPPAPPPQAPLPEKPDVARALADPVIQPLLRRTDTARPQSSSSSPTRTDHSSDILRLCEELKLAKGELSSQSERMKTLEHELAQERMARENAEERAQRLEEVDRRDSPTNEGHPSGDISPSTSTGTTSVDTNPASEVQAQLDRLRAQVDEMKQQMEVYRQRAEKAETERDVAHQTLAEMVEQKRRQYAEEASETLRSPAKTHSSPSKRPPQLDGVAMQPNGHAVSPPSQSSPTSGTLMERAGVEDGQPITQEQAKMITQFLAQEVLGSDPSKMRQHDADSALLYYSVPYGSFAAVVLVGYLAMTYINGWPKIER</sequence>
<evidence type="ECO:0000256" key="1">
    <source>
        <dbReference type="SAM" id="MobiDB-lite"/>
    </source>
</evidence>
<dbReference type="SUPFAM" id="SSF49879">
    <property type="entry name" value="SMAD/FHA domain"/>
    <property type="match status" value="1"/>
</dbReference>
<evidence type="ECO:0000259" key="3">
    <source>
        <dbReference type="PROSITE" id="PS50006"/>
    </source>
</evidence>
<evidence type="ECO:0000313" key="5">
    <source>
        <dbReference type="Proteomes" id="UP000016931"/>
    </source>
</evidence>
<dbReference type="RefSeq" id="XP_016756255.1">
    <property type="nucleotide sequence ID" value="XM_016908278.1"/>
</dbReference>
<feature type="compositionally biased region" description="Polar residues" evidence="1">
    <location>
        <begin position="9"/>
        <end position="26"/>
    </location>
</feature>
<dbReference type="PANTHER" id="PTHR15715">
    <property type="entry name" value="CENTROSOMAL PROTEIN OF 170 KDA"/>
    <property type="match status" value="1"/>
</dbReference>
<feature type="domain" description="FHA" evidence="3">
    <location>
        <begin position="182"/>
        <end position="239"/>
    </location>
</feature>
<keyword evidence="5" id="KW-1185">Reference proteome</keyword>
<dbReference type="InterPro" id="IPR000253">
    <property type="entry name" value="FHA_dom"/>
</dbReference>
<feature type="region of interest" description="Disordered" evidence="1">
    <location>
        <begin position="389"/>
        <end position="435"/>
    </location>
</feature>
<keyword evidence="2" id="KW-1133">Transmembrane helix</keyword>
<organism evidence="4 5">
    <name type="scientific">Sphaerulina musiva (strain SO2202)</name>
    <name type="common">Poplar stem canker fungus</name>
    <name type="synonym">Septoria musiva</name>
    <dbReference type="NCBI Taxonomy" id="692275"/>
    <lineage>
        <taxon>Eukaryota</taxon>
        <taxon>Fungi</taxon>
        <taxon>Dikarya</taxon>
        <taxon>Ascomycota</taxon>
        <taxon>Pezizomycotina</taxon>
        <taxon>Dothideomycetes</taxon>
        <taxon>Dothideomycetidae</taxon>
        <taxon>Mycosphaerellales</taxon>
        <taxon>Mycosphaerellaceae</taxon>
        <taxon>Sphaerulina</taxon>
    </lineage>
</organism>
<gene>
    <name evidence="4" type="ORF">SEPMUDRAFT_167196</name>
</gene>
<evidence type="ECO:0000313" key="4">
    <source>
        <dbReference type="EMBL" id="EMF08134.1"/>
    </source>
</evidence>
<feature type="compositionally biased region" description="Low complexity" evidence="1">
    <location>
        <begin position="646"/>
        <end position="655"/>
    </location>
</feature>
<dbReference type="eggNOG" id="KOG3872">
    <property type="taxonomic scope" value="Eukaryota"/>
</dbReference>
<dbReference type="AlphaFoldDB" id="M3ARL6"/>
<dbReference type="SMART" id="SM00240">
    <property type="entry name" value="FHA"/>
    <property type="match status" value="1"/>
</dbReference>
<dbReference type="HOGENOM" id="CLU_021864_0_0_1"/>